<accession>A0A023DZH5</accession>
<dbReference type="EMBL" id="BAUP01000092">
    <property type="protein sequence ID" value="GAJ46420.1"/>
    <property type="molecule type" value="Genomic_DNA"/>
</dbReference>
<comment type="caution">
    <text evidence="2">The sequence shown here is derived from an EMBL/GenBank/DDBJ whole genome shotgun (WGS) entry which is preliminary data.</text>
</comment>
<name>A0A023DZH5_9PROT</name>
<gene>
    <name evidence="2" type="ORF">HE1_00753</name>
</gene>
<keyword evidence="3" id="KW-1185">Reference proteome</keyword>
<organism evidence="2 3">
    <name type="scientific">Holospora elegans E1</name>
    <dbReference type="NCBI Taxonomy" id="1427503"/>
    <lineage>
        <taxon>Bacteria</taxon>
        <taxon>Pseudomonadati</taxon>
        <taxon>Pseudomonadota</taxon>
        <taxon>Alphaproteobacteria</taxon>
        <taxon>Holosporales</taxon>
        <taxon>Holosporaceae</taxon>
        <taxon>Holospora</taxon>
    </lineage>
</organism>
<reference evidence="2 3" key="1">
    <citation type="journal article" date="2014" name="FEMS Microbiol. Lett.">
        <title>Draft genome sequences of three Holospora species (Holospora obtusa, Holospora undulata, and Holospora elegans), endonuclear symbiotic bacteria of the ciliate Paramecium caudatum.</title>
        <authorList>
            <person name="Dohra H."/>
            <person name="Tanaka K."/>
            <person name="Suzuki T."/>
            <person name="Fujishima M."/>
            <person name="Suzuki H."/>
        </authorList>
    </citation>
    <scope>NUCLEOTIDE SEQUENCE [LARGE SCALE GENOMIC DNA]</scope>
    <source>
        <strain evidence="2 3">E1</strain>
    </source>
</reference>
<dbReference type="Proteomes" id="UP000024842">
    <property type="component" value="Unassembled WGS sequence"/>
</dbReference>
<evidence type="ECO:0000313" key="2">
    <source>
        <dbReference type="EMBL" id="GAJ46420.1"/>
    </source>
</evidence>
<dbReference type="STRING" id="1427503.HE1_00753"/>
<evidence type="ECO:0000259" key="1">
    <source>
        <dbReference type="Pfam" id="PF12362"/>
    </source>
</evidence>
<sequence length="118" mass="13917">MASQEDFRDFLHFLSQQREDLLGAQLMKNTNFFKGNENEIYLYWLHEKSPEAQWITRVAEAVSRWAGKKISVYVQAPEDSTVSWESQELRQKTQQTEQLLKHPLVQKMQSVFPGLKDE</sequence>
<feature type="domain" description="DNA polymerase III subunit gamma/ tau C-terminal" evidence="1">
    <location>
        <begin position="5"/>
        <end position="114"/>
    </location>
</feature>
<dbReference type="InterPro" id="IPR022107">
    <property type="entry name" value="DNA_pol_III_gamma/tau_C"/>
</dbReference>
<dbReference type="AlphaFoldDB" id="A0A023DZH5"/>
<dbReference type="RefSeq" id="WP_162480320.1">
    <property type="nucleotide sequence ID" value="NZ_BAUP01000092.1"/>
</dbReference>
<evidence type="ECO:0000313" key="3">
    <source>
        <dbReference type="Proteomes" id="UP000024842"/>
    </source>
</evidence>
<proteinExistence type="predicted"/>
<protein>
    <submittedName>
        <fullName evidence="2">DNA polymerase III subunits gamma and tau</fullName>
    </submittedName>
</protein>
<dbReference type="Pfam" id="PF12362">
    <property type="entry name" value="DUF3646"/>
    <property type="match status" value="1"/>
</dbReference>